<comment type="subcellular location">
    <subcellularLocation>
        <location evidence="1">Membrane</location>
        <topology evidence="1">Multi-pass membrane protein</topology>
    </subcellularLocation>
</comment>
<dbReference type="PANTHER" id="PTHR21236">
    <property type="entry name" value="GOLGI MEMBRANE PROTEIN YIP1"/>
    <property type="match status" value="1"/>
</dbReference>
<dbReference type="GO" id="GO:0048280">
    <property type="term" value="P:vesicle fusion with Golgi apparatus"/>
    <property type="evidence" value="ECO:0007669"/>
    <property type="project" value="TreeGrafter"/>
</dbReference>
<dbReference type="Pfam" id="PF06936">
    <property type="entry name" value="Selenoprotein_S"/>
    <property type="match status" value="1"/>
</dbReference>
<evidence type="ECO:0000313" key="9">
    <source>
        <dbReference type="Proteomes" id="UP000030742"/>
    </source>
</evidence>
<dbReference type="GO" id="GO:0005802">
    <property type="term" value="C:trans-Golgi network"/>
    <property type="evidence" value="ECO:0007669"/>
    <property type="project" value="TreeGrafter"/>
</dbReference>
<dbReference type="EMBL" id="KB631984">
    <property type="protein sequence ID" value="ERL87678.1"/>
    <property type="molecule type" value="Genomic_DNA"/>
</dbReference>
<keyword evidence="5 7" id="KW-0472">Membrane</keyword>
<sequence length="440" mass="50079">MGDFGGQEFYWNNQAEVPLQQGYYEHDFQQFSNQQLEFNPQEDFVNQQFAQYQPTTFYNPNDYDTSRDTDEEFVEPPLLEELEIFPDRILEKVLAVLNPLRGHSLADDAEYLTKDADLAGPVFFCLALAMLLLLAGKSQSFGYIYGFSMISCILTYCLLSLMSSAEKTLTFSTVASILGYCLIPIVALSFLGVFFKLSGLVGIILAGCAVFWASFSASRLFVAVSGDKQQQPLIMYPSALVIQRQRDKAATYQWHFNQLFKDLFLDYLREAYADLTQTIGYTLAVMQTYFWHILIGAIAFAYLFTKFLGPALGKLYGSYEQYRKRKEISEYEAKYHKNPDLFAARLSAQQAAAQKLQEKYDKDAREYREKLIEKEARKRQEVENLLNQSDKGHRLGNSNDKGKDESKPFRPEYHPLMGPGSSSNYRPPKKSKCGGGGCGK</sequence>
<evidence type="ECO:0008006" key="10">
    <source>
        <dbReference type="Google" id="ProtNLM"/>
    </source>
</evidence>
<comment type="similarity">
    <text evidence="2">Belongs to the YIP1 family.</text>
</comment>
<evidence type="ECO:0000256" key="6">
    <source>
        <dbReference type="SAM" id="MobiDB-lite"/>
    </source>
</evidence>
<dbReference type="Gene3D" id="6.10.250.2950">
    <property type="match status" value="1"/>
</dbReference>
<organism evidence="8 9">
    <name type="scientific">Dendroctonus ponderosae</name>
    <name type="common">Mountain pine beetle</name>
    <dbReference type="NCBI Taxonomy" id="77166"/>
    <lineage>
        <taxon>Eukaryota</taxon>
        <taxon>Metazoa</taxon>
        <taxon>Ecdysozoa</taxon>
        <taxon>Arthropoda</taxon>
        <taxon>Hexapoda</taxon>
        <taxon>Insecta</taxon>
        <taxon>Pterygota</taxon>
        <taxon>Neoptera</taxon>
        <taxon>Endopterygota</taxon>
        <taxon>Coleoptera</taxon>
        <taxon>Polyphaga</taxon>
        <taxon>Cucujiformia</taxon>
        <taxon>Curculionidae</taxon>
        <taxon>Scolytinae</taxon>
        <taxon>Dendroctonus</taxon>
    </lineage>
</organism>
<dbReference type="Proteomes" id="UP000030742">
    <property type="component" value="Unassembled WGS sequence"/>
</dbReference>
<keyword evidence="4 7" id="KW-1133">Transmembrane helix</keyword>
<keyword evidence="3 7" id="KW-0812">Transmembrane</keyword>
<proteinExistence type="inferred from homology"/>
<feature type="transmembrane region" description="Helical" evidence="7">
    <location>
        <begin position="169"/>
        <end position="190"/>
    </location>
</feature>
<dbReference type="InterPro" id="IPR045231">
    <property type="entry name" value="Yip1/4-like"/>
</dbReference>
<accession>U4U5Q8</accession>
<feature type="transmembrane region" description="Helical" evidence="7">
    <location>
        <begin position="143"/>
        <end position="163"/>
    </location>
</feature>
<dbReference type="STRING" id="77166.U4U5Q8"/>
<evidence type="ECO:0000256" key="7">
    <source>
        <dbReference type="SAM" id="Phobius"/>
    </source>
</evidence>
<evidence type="ECO:0000256" key="1">
    <source>
        <dbReference type="ARBA" id="ARBA00004141"/>
    </source>
</evidence>
<feature type="transmembrane region" description="Helical" evidence="7">
    <location>
        <begin position="197"/>
        <end position="215"/>
    </location>
</feature>
<dbReference type="GO" id="GO:0006888">
    <property type="term" value="P:endoplasmic reticulum to Golgi vesicle-mediated transport"/>
    <property type="evidence" value="ECO:0007669"/>
    <property type="project" value="InterPro"/>
</dbReference>
<feature type="region of interest" description="Disordered" evidence="6">
    <location>
        <begin position="384"/>
        <end position="440"/>
    </location>
</feature>
<protein>
    <recommendedName>
        <fullName evidence="10">Yip1 domain-containing protein</fullName>
    </recommendedName>
</protein>
<evidence type="ECO:0000256" key="3">
    <source>
        <dbReference type="ARBA" id="ARBA00022692"/>
    </source>
</evidence>
<name>U4U5Q8_DENPD</name>
<dbReference type="GO" id="GO:0005789">
    <property type="term" value="C:endoplasmic reticulum membrane"/>
    <property type="evidence" value="ECO:0007669"/>
    <property type="project" value="InterPro"/>
</dbReference>
<dbReference type="PANTHER" id="PTHR21236:SF2">
    <property type="entry name" value="PROTEIN YIPF"/>
    <property type="match status" value="1"/>
</dbReference>
<evidence type="ECO:0000256" key="4">
    <source>
        <dbReference type="ARBA" id="ARBA00022989"/>
    </source>
</evidence>
<gene>
    <name evidence="8" type="ORF">D910_05068</name>
</gene>
<dbReference type="GO" id="GO:0006886">
    <property type="term" value="P:intracellular protein transport"/>
    <property type="evidence" value="ECO:0007669"/>
    <property type="project" value="InterPro"/>
</dbReference>
<feature type="transmembrane region" description="Helical" evidence="7">
    <location>
        <begin position="289"/>
        <end position="316"/>
    </location>
</feature>
<dbReference type="OrthoDB" id="440385at2759"/>
<evidence type="ECO:0000256" key="2">
    <source>
        <dbReference type="ARBA" id="ARBA00010596"/>
    </source>
</evidence>
<evidence type="ECO:0000313" key="8">
    <source>
        <dbReference type="EMBL" id="ERL87678.1"/>
    </source>
</evidence>
<dbReference type="AlphaFoldDB" id="U4U5Q8"/>
<dbReference type="InterPro" id="IPR009703">
    <property type="entry name" value="Selenoprotein_S"/>
</dbReference>
<reference evidence="8 9" key="1">
    <citation type="journal article" date="2013" name="Genome Biol.">
        <title>Draft genome of the mountain pine beetle, Dendroctonus ponderosae Hopkins, a major forest pest.</title>
        <authorList>
            <person name="Keeling C.I."/>
            <person name="Yuen M.M."/>
            <person name="Liao N.Y."/>
            <person name="Docking T.R."/>
            <person name="Chan S.K."/>
            <person name="Taylor G.A."/>
            <person name="Palmquist D.L."/>
            <person name="Jackman S.D."/>
            <person name="Nguyen A."/>
            <person name="Li M."/>
            <person name="Henderson H."/>
            <person name="Janes J.K."/>
            <person name="Zhao Y."/>
            <person name="Pandoh P."/>
            <person name="Moore R."/>
            <person name="Sperling F.A."/>
            <person name="Huber D.P."/>
            <person name="Birol I."/>
            <person name="Jones S.J."/>
            <person name="Bohlmann J."/>
        </authorList>
    </citation>
    <scope>NUCLEOTIDE SEQUENCE</scope>
</reference>
<evidence type="ECO:0000256" key="5">
    <source>
        <dbReference type="ARBA" id="ARBA00023136"/>
    </source>
</evidence>
<feature type="transmembrane region" description="Helical" evidence="7">
    <location>
        <begin position="118"/>
        <end position="136"/>
    </location>
</feature>
<feature type="compositionally biased region" description="Basic and acidic residues" evidence="6">
    <location>
        <begin position="400"/>
        <end position="413"/>
    </location>
</feature>